<evidence type="ECO:0000313" key="1">
    <source>
        <dbReference type="EMBL" id="KAA6390032.1"/>
    </source>
</evidence>
<accession>A0A5J4W5T6</accession>
<proteinExistence type="predicted"/>
<organism evidence="1 2">
    <name type="scientific">Streblomastix strix</name>
    <dbReference type="NCBI Taxonomy" id="222440"/>
    <lineage>
        <taxon>Eukaryota</taxon>
        <taxon>Metamonada</taxon>
        <taxon>Preaxostyla</taxon>
        <taxon>Oxymonadida</taxon>
        <taxon>Streblomastigidae</taxon>
        <taxon>Streblomastix</taxon>
    </lineage>
</organism>
<dbReference type="AlphaFoldDB" id="A0A5J4W5T6"/>
<reference evidence="1 2" key="1">
    <citation type="submission" date="2019-03" db="EMBL/GenBank/DDBJ databases">
        <title>Single cell metagenomics reveals metabolic interactions within the superorganism composed of flagellate Streblomastix strix and complex community of Bacteroidetes bacteria on its surface.</title>
        <authorList>
            <person name="Treitli S.C."/>
            <person name="Kolisko M."/>
            <person name="Husnik F."/>
            <person name="Keeling P."/>
            <person name="Hampl V."/>
        </authorList>
    </citation>
    <scope>NUCLEOTIDE SEQUENCE [LARGE SCALE GENOMIC DNA]</scope>
    <source>
        <strain evidence="1">ST1C</strain>
    </source>
</reference>
<protein>
    <submittedName>
        <fullName evidence="1">Uncharacterized protein</fullName>
    </submittedName>
</protein>
<dbReference type="EMBL" id="SNRW01003371">
    <property type="protein sequence ID" value="KAA6390032.1"/>
    <property type="molecule type" value="Genomic_DNA"/>
</dbReference>
<sequence length="145" mass="17385">MSYQRRKRTTEDRQIEQRTEIEQLRKDNDLLEHLLTVGLSNFASFHKIIEKQWKPALRAVAISFQTNYEIRKNKLLQLSRSQMRTERQRLDKQDFTKGKTENAFTVNGDPQEANEFKIIHTIIISQSYKMKKLGYYILNKSYQKE</sequence>
<dbReference type="Proteomes" id="UP000324800">
    <property type="component" value="Unassembled WGS sequence"/>
</dbReference>
<name>A0A5J4W5T6_9EUKA</name>
<evidence type="ECO:0000313" key="2">
    <source>
        <dbReference type="Proteomes" id="UP000324800"/>
    </source>
</evidence>
<gene>
    <name evidence="1" type="ORF">EZS28_014443</name>
</gene>
<comment type="caution">
    <text evidence="1">The sequence shown here is derived from an EMBL/GenBank/DDBJ whole genome shotgun (WGS) entry which is preliminary data.</text>
</comment>